<evidence type="ECO:0000259" key="4">
    <source>
        <dbReference type="PROSITE" id="PS51864"/>
    </source>
</evidence>
<feature type="domain" description="Peptidase M12A" evidence="4">
    <location>
        <begin position="101"/>
        <end position="294"/>
    </location>
</feature>
<accession>A0AA96GIE4</accession>
<feature type="region of interest" description="Disordered" evidence="3">
    <location>
        <begin position="1"/>
        <end position="40"/>
    </location>
</feature>
<dbReference type="InterPro" id="IPR024079">
    <property type="entry name" value="MetalloPept_cat_dom_sf"/>
</dbReference>
<dbReference type="GO" id="GO:0006508">
    <property type="term" value="P:proteolysis"/>
    <property type="evidence" value="ECO:0007669"/>
    <property type="project" value="UniProtKB-KW"/>
</dbReference>
<dbReference type="EMBL" id="CP116968">
    <property type="protein sequence ID" value="WNM61897.1"/>
    <property type="molecule type" value="Genomic_DNA"/>
</dbReference>
<dbReference type="InterPro" id="IPR006026">
    <property type="entry name" value="Peptidase_Metallo"/>
</dbReference>
<dbReference type="CDD" id="cd04280">
    <property type="entry name" value="ZnMc_astacin_like"/>
    <property type="match status" value="1"/>
</dbReference>
<dbReference type="InterPro" id="IPR034035">
    <property type="entry name" value="Astacin-like_dom"/>
</dbReference>
<keyword evidence="1" id="KW-0482">Metalloprotease</keyword>
<protein>
    <submittedName>
        <fullName evidence="5">M12 family metallopeptidase</fullName>
    </submittedName>
</protein>
<keyword evidence="2" id="KW-0175">Coiled coil</keyword>
<feature type="binding site" evidence="1">
    <location>
        <position position="203"/>
    </location>
    <ligand>
        <name>Zn(2+)</name>
        <dbReference type="ChEBI" id="CHEBI:29105"/>
        <note>catalytic</note>
    </ligand>
</feature>
<dbReference type="AlphaFoldDB" id="A0AA96GIE4"/>
<feature type="active site" evidence="1">
    <location>
        <position position="194"/>
    </location>
</feature>
<dbReference type="GO" id="GO:0004222">
    <property type="term" value="F:metalloendopeptidase activity"/>
    <property type="evidence" value="ECO:0007669"/>
    <property type="project" value="UniProtKB-UniRule"/>
</dbReference>
<keyword evidence="1" id="KW-0479">Metal-binding</keyword>
<keyword evidence="1" id="KW-0378">Hydrolase</keyword>
<comment type="caution">
    <text evidence="1">Lacks conserved residue(s) required for the propagation of feature annotation.</text>
</comment>
<gene>
    <name evidence="5" type="ORF">PQG83_19465</name>
</gene>
<keyword evidence="6" id="KW-1185">Reference proteome</keyword>
<dbReference type="GO" id="GO:0008270">
    <property type="term" value="F:zinc ion binding"/>
    <property type="evidence" value="ECO:0007669"/>
    <property type="project" value="UniProtKB-UniRule"/>
</dbReference>
<evidence type="ECO:0000313" key="5">
    <source>
        <dbReference type="EMBL" id="WNM61897.1"/>
    </source>
</evidence>
<feature type="coiled-coil region" evidence="2">
    <location>
        <begin position="384"/>
        <end position="418"/>
    </location>
</feature>
<sequence>MAKRRSTSKPRKQPQPSTAIRRGRAEGQTHADSGELRGTPTMGAAVISGFSFARKSVVYYEIEGMAIVEGDIALGTVDVVKERTAAGREAVATDPNMAFGVGIPGSQFRWPNCRIPYEIDPNLPNQQRVTDAIAHWEANTAFRFPLRTTANAGQYPNYVRFTDAGGCWSMVGMQGGQQTISLGSGCSTGNTIHEIGHAVGLWHEQSREDRDLFVTINWQNIQSGMAAQFNQHITDGDDWGTYDYGSIMHYPRTAFSKNGQETITPIDPNAQIGQRNGLSPGDTAAVRAMYPGCYKVPKSPWSDPNKFKKILDDGWFKKLRDPLKLPRDPGPIKSTYDPMPPWRPEIRTRPGTLRPFSLATPHHAPSALGFGAAEMGDAGSMLYFSGLEQELLDLEASITQAQATAAQANAEAGRLQEAREAVAMAYEEAINQFRGGNPG</sequence>
<evidence type="ECO:0000313" key="6">
    <source>
        <dbReference type="Proteomes" id="UP001302494"/>
    </source>
</evidence>
<dbReference type="NCBIfam" id="NF045530">
    <property type="entry name" value="LegP"/>
    <property type="match status" value="1"/>
</dbReference>
<feature type="compositionally biased region" description="Basic residues" evidence="3">
    <location>
        <begin position="1"/>
        <end position="12"/>
    </location>
</feature>
<dbReference type="PANTHER" id="PTHR10127:SF850">
    <property type="entry name" value="METALLOENDOPEPTIDASE"/>
    <property type="match status" value="1"/>
</dbReference>
<proteinExistence type="predicted"/>
<organism evidence="5 6">
    <name type="scientific">Candidatus Nitrospira neomarina</name>
    <dbReference type="NCBI Taxonomy" id="3020899"/>
    <lineage>
        <taxon>Bacteria</taxon>
        <taxon>Pseudomonadati</taxon>
        <taxon>Nitrospirota</taxon>
        <taxon>Nitrospiria</taxon>
        <taxon>Nitrospirales</taxon>
        <taxon>Nitrospiraceae</taxon>
        <taxon>Nitrospira</taxon>
    </lineage>
</organism>
<dbReference type="PRINTS" id="PR00480">
    <property type="entry name" value="ASTACIN"/>
</dbReference>
<feature type="binding site" evidence="1">
    <location>
        <position position="197"/>
    </location>
    <ligand>
        <name>Zn(2+)</name>
        <dbReference type="ChEBI" id="CHEBI:29105"/>
        <note>catalytic</note>
    </ligand>
</feature>
<dbReference type="Pfam" id="PF01400">
    <property type="entry name" value="Astacin"/>
    <property type="match status" value="1"/>
</dbReference>
<evidence type="ECO:0000256" key="1">
    <source>
        <dbReference type="PROSITE-ProRule" id="PRU01211"/>
    </source>
</evidence>
<dbReference type="InterPro" id="IPR001506">
    <property type="entry name" value="Peptidase_M12A"/>
</dbReference>
<feature type="binding site" evidence="1">
    <location>
        <position position="193"/>
    </location>
    <ligand>
        <name>Zn(2+)</name>
        <dbReference type="ChEBI" id="CHEBI:29105"/>
        <note>catalytic</note>
    </ligand>
</feature>
<keyword evidence="1" id="KW-0645">Protease</keyword>
<dbReference type="SMART" id="SM00235">
    <property type="entry name" value="ZnMc"/>
    <property type="match status" value="1"/>
</dbReference>
<dbReference type="RefSeq" id="WP_312744578.1">
    <property type="nucleotide sequence ID" value="NZ_CP116968.1"/>
</dbReference>
<keyword evidence="1" id="KW-0862">Zinc</keyword>
<dbReference type="Gene3D" id="3.40.390.10">
    <property type="entry name" value="Collagenase (Catalytic Domain)"/>
    <property type="match status" value="1"/>
</dbReference>
<dbReference type="PROSITE" id="PS51864">
    <property type="entry name" value="ASTACIN"/>
    <property type="match status" value="1"/>
</dbReference>
<dbReference type="KEGG" id="nneo:PQG83_19465"/>
<feature type="compositionally biased region" description="Basic and acidic residues" evidence="3">
    <location>
        <begin position="23"/>
        <end position="35"/>
    </location>
</feature>
<reference evidence="5 6" key="1">
    <citation type="submission" date="2023-01" db="EMBL/GenBank/DDBJ databases">
        <title>Cultivation and genomic characterization of new, ubiquitous marine nitrite-oxidizing bacteria from the Nitrospirales.</title>
        <authorList>
            <person name="Mueller A.J."/>
            <person name="Daebeler A."/>
            <person name="Herbold C.W."/>
            <person name="Kirkegaard R.H."/>
            <person name="Daims H."/>
        </authorList>
    </citation>
    <scope>NUCLEOTIDE SEQUENCE [LARGE SCALE GENOMIC DNA]</scope>
    <source>
        <strain evidence="5 6">DK</strain>
    </source>
</reference>
<dbReference type="Proteomes" id="UP001302494">
    <property type="component" value="Chromosome"/>
</dbReference>
<name>A0AA96GIE4_9BACT</name>
<evidence type="ECO:0000256" key="2">
    <source>
        <dbReference type="SAM" id="Coils"/>
    </source>
</evidence>
<comment type="cofactor">
    <cofactor evidence="1">
        <name>Zn(2+)</name>
        <dbReference type="ChEBI" id="CHEBI:29105"/>
    </cofactor>
    <text evidence="1">Binds 1 zinc ion per subunit.</text>
</comment>
<dbReference type="PANTHER" id="PTHR10127">
    <property type="entry name" value="DISCOIDIN, CUB, EGF, LAMININ , AND ZINC METALLOPROTEASE DOMAIN CONTAINING"/>
    <property type="match status" value="1"/>
</dbReference>
<evidence type="ECO:0000256" key="3">
    <source>
        <dbReference type="SAM" id="MobiDB-lite"/>
    </source>
</evidence>
<dbReference type="SUPFAM" id="SSF55486">
    <property type="entry name" value="Metalloproteases ('zincins'), catalytic domain"/>
    <property type="match status" value="1"/>
</dbReference>